<keyword evidence="2 7" id="KW-0813">Transport</keyword>
<evidence type="ECO:0000256" key="7">
    <source>
        <dbReference type="RuleBase" id="RU363032"/>
    </source>
</evidence>
<feature type="transmembrane region" description="Helical" evidence="7">
    <location>
        <begin position="41"/>
        <end position="64"/>
    </location>
</feature>
<evidence type="ECO:0000256" key="1">
    <source>
        <dbReference type="ARBA" id="ARBA00004651"/>
    </source>
</evidence>
<dbReference type="InterPro" id="IPR050366">
    <property type="entry name" value="BP-dependent_transpt_permease"/>
</dbReference>
<sequence>MAIQVVPAEAVPASSGEPSAPDGSGLGDGRRRVLRSLLRNPLGLVGGGLLLLIVLVAVLAPLLAPYPPTQVHFDTPFQRIGTVGFWLGSDDLGRDTMSRVIYGTRASLEVGVLSVALAVVLGVPLGLVSGWWRTLDAFVARLTDLLLAFPFLILAVGLAAIRGASLTNAALALGIAQVPTMIRVVRAETLRWRSADFVSSARAMDASSGWILFRHILPNAASAVIVQATVIMPVAIIGEATLSFLGLGIRPPAPSLGIMLSDAQQYIFRAPSAAVIPGVAIAVICLAFNFFGDALRDALDPTTSSR</sequence>
<dbReference type="EMBL" id="BAAAYR010000004">
    <property type="protein sequence ID" value="GAA3572215.1"/>
    <property type="molecule type" value="Genomic_DNA"/>
</dbReference>
<dbReference type="InterPro" id="IPR025966">
    <property type="entry name" value="OppC_N"/>
</dbReference>
<dbReference type="Pfam" id="PF12911">
    <property type="entry name" value="OppC_N"/>
    <property type="match status" value="1"/>
</dbReference>
<comment type="similarity">
    <text evidence="7">Belongs to the binding-protein-dependent transport system permease family.</text>
</comment>
<keyword evidence="10" id="KW-1185">Reference proteome</keyword>
<feature type="transmembrane region" description="Helical" evidence="7">
    <location>
        <begin position="110"/>
        <end position="132"/>
    </location>
</feature>
<evidence type="ECO:0000259" key="8">
    <source>
        <dbReference type="PROSITE" id="PS50928"/>
    </source>
</evidence>
<gene>
    <name evidence="9" type="ORF">GCM10022197_31140</name>
</gene>
<feature type="transmembrane region" description="Helical" evidence="7">
    <location>
        <begin position="144"/>
        <end position="164"/>
    </location>
</feature>
<dbReference type="InterPro" id="IPR000515">
    <property type="entry name" value="MetI-like"/>
</dbReference>
<feature type="domain" description="ABC transmembrane type-1" evidence="8">
    <location>
        <begin position="104"/>
        <end position="292"/>
    </location>
</feature>
<evidence type="ECO:0000313" key="9">
    <source>
        <dbReference type="EMBL" id="GAA3572215.1"/>
    </source>
</evidence>
<dbReference type="PROSITE" id="PS50928">
    <property type="entry name" value="ABC_TM1"/>
    <property type="match status" value="1"/>
</dbReference>
<keyword evidence="3" id="KW-1003">Cell membrane</keyword>
<dbReference type="Proteomes" id="UP001500767">
    <property type="component" value="Unassembled WGS sequence"/>
</dbReference>
<dbReference type="PANTHER" id="PTHR43386">
    <property type="entry name" value="OLIGOPEPTIDE TRANSPORT SYSTEM PERMEASE PROTEIN APPC"/>
    <property type="match status" value="1"/>
</dbReference>
<evidence type="ECO:0000313" key="10">
    <source>
        <dbReference type="Proteomes" id="UP001500767"/>
    </source>
</evidence>
<feature type="transmembrane region" description="Helical" evidence="7">
    <location>
        <begin position="266"/>
        <end position="291"/>
    </location>
</feature>
<feature type="transmembrane region" description="Helical" evidence="7">
    <location>
        <begin position="220"/>
        <end position="245"/>
    </location>
</feature>
<dbReference type="SUPFAM" id="SSF161098">
    <property type="entry name" value="MetI-like"/>
    <property type="match status" value="1"/>
</dbReference>
<accession>A0ABP6XUH5</accession>
<protein>
    <submittedName>
        <fullName evidence="9">ABC transporter permease</fullName>
    </submittedName>
</protein>
<name>A0ABP6XUH5_9ACTN</name>
<evidence type="ECO:0000256" key="3">
    <source>
        <dbReference type="ARBA" id="ARBA00022475"/>
    </source>
</evidence>
<comment type="subcellular location">
    <subcellularLocation>
        <location evidence="1 7">Cell membrane</location>
        <topology evidence="1 7">Multi-pass membrane protein</topology>
    </subcellularLocation>
</comment>
<keyword evidence="6 7" id="KW-0472">Membrane</keyword>
<evidence type="ECO:0000256" key="5">
    <source>
        <dbReference type="ARBA" id="ARBA00022989"/>
    </source>
</evidence>
<evidence type="ECO:0000256" key="2">
    <source>
        <dbReference type="ARBA" id="ARBA00022448"/>
    </source>
</evidence>
<evidence type="ECO:0000256" key="4">
    <source>
        <dbReference type="ARBA" id="ARBA00022692"/>
    </source>
</evidence>
<evidence type="ECO:0000256" key="6">
    <source>
        <dbReference type="ARBA" id="ARBA00023136"/>
    </source>
</evidence>
<dbReference type="Pfam" id="PF00528">
    <property type="entry name" value="BPD_transp_1"/>
    <property type="match status" value="1"/>
</dbReference>
<proteinExistence type="inferred from homology"/>
<organism evidence="9 10">
    <name type="scientific">Microlunatus spumicola</name>
    <dbReference type="NCBI Taxonomy" id="81499"/>
    <lineage>
        <taxon>Bacteria</taxon>
        <taxon>Bacillati</taxon>
        <taxon>Actinomycetota</taxon>
        <taxon>Actinomycetes</taxon>
        <taxon>Propionibacteriales</taxon>
        <taxon>Propionibacteriaceae</taxon>
        <taxon>Microlunatus</taxon>
    </lineage>
</organism>
<comment type="caution">
    <text evidence="9">The sequence shown here is derived from an EMBL/GenBank/DDBJ whole genome shotgun (WGS) entry which is preliminary data.</text>
</comment>
<dbReference type="PANTHER" id="PTHR43386:SF25">
    <property type="entry name" value="PEPTIDE ABC TRANSPORTER PERMEASE PROTEIN"/>
    <property type="match status" value="1"/>
</dbReference>
<dbReference type="RefSeq" id="WP_204913526.1">
    <property type="nucleotide sequence ID" value="NZ_BAAAYR010000004.1"/>
</dbReference>
<dbReference type="InterPro" id="IPR035906">
    <property type="entry name" value="MetI-like_sf"/>
</dbReference>
<dbReference type="Gene3D" id="1.10.3720.10">
    <property type="entry name" value="MetI-like"/>
    <property type="match status" value="1"/>
</dbReference>
<dbReference type="CDD" id="cd06261">
    <property type="entry name" value="TM_PBP2"/>
    <property type="match status" value="1"/>
</dbReference>
<keyword evidence="4 7" id="KW-0812">Transmembrane</keyword>
<keyword evidence="5 7" id="KW-1133">Transmembrane helix</keyword>
<reference evidence="10" key="1">
    <citation type="journal article" date="2019" name="Int. J. Syst. Evol. Microbiol.">
        <title>The Global Catalogue of Microorganisms (GCM) 10K type strain sequencing project: providing services to taxonomists for standard genome sequencing and annotation.</title>
        <authorList>
            <consortium name="The Broad Institute Genomics Platform"/>
            <consortium name="The Broad Institute Genome Sequencing Center for Infectious Disease"/>
            <person name="Wu L."/>
            <person name="Ma J."/>
        </authorList>
    </citation>
    <scope>NUCLEOTIDE SEQUENCE [LARGE SCALE GENOMIC DNA]</scope>
    <source>
        <strain evidence="10">JCM 16540</strain>
    </source>
</reference>